<organism evidence="1 2">
    <name type="scientific">Candidatus Nitrosocosmicus oleophilus</name>
    <dbReference type="NCBI Taxonomy" id="1353260"/>
    <lineage>
        <taxon>Archaea</taxon>
        <taxon>Nitrososphaerota</taxon>
        <taxon>Nitrososphaeria</taxon>
        <taxon>Nitrososphaerales</taxon>
        <taxon>Nitrososphaeraceae</taxon>
        <taxon>Candidatus Nitrosocosmicus</taxon>
    </lineage>
</organism>
<accession>A0A654LW07</accession>
<sequence>MTHCIMKYIIGSGNDINIQNQENSYSNTAGQRHSFLPSFLFAILITL</sequence>
<name>A0A654LW07_9ARCH</name>
<reference evidence="2" key="1">
    <citation type="submission" date="2015-10" db="EMBL/GenBank/DDBJ databases">
        <title>Niche specialization of a soil ammonia-oxidizing archaeon, Candidatus Nitrosocosmicus oleophilus.</title>
        <authorList>
            <person name="Jung M.-Y."/>
            <person name="Rhee S.-K."/>
        </authorList>
    </citation>
    <scope>NUCLEOTIDE SEQUENCE [LARGE SCALE GENOMIC DNA]</scope>
    <source>
        <strain evidence="2">MY3</strain>
    </source>
</reference>
<evidence type="ECO:0000313" key="1">
    <source>
        <dbReference type="EMBL" id="ALI34549.1"/>
    </source>
</evidence>
<protein>
    <submittedName>
        <fullName evidence="1">Uncharacterized protein</fullName>
    </submittedName>
</protein>
<proteinExistence type="predicted"/>
<dbReference type="EMBL" id="CP012850">
    <property type="protein sequence ID" value="ALI34549.1"/>
    <property type="molecule type" value="Genomic_DNA"/>
</dbReference>
<evidence type="ECO:0000313" key="2">
    <source>
        <dbReference type="Proteomes" id="UP000058925"/>
    </source>
</evidence>
<gene>
    <name evidence="1" type="ORF">NMY3_00335</name>
</gene>
<keyword evidence="2" id="KW-1185">Reference proteome</keyword>
<dbReference type="AlphaFoldDB" id="A0A654LW07"/>
<dbReference type="Proteomes" id="UP000058925">
    <property type="component" value="Chromosome"/>
</dbReference>
<dbReference type="KEGG" id="taa:NMY3_00335"/>